<keyword evidence="7" id="KW-0624">Polysaccharide degradation</keyword>
<dbReference type="PROSITE" id="PS51257">
    <property type="entry name" value="PROKAR_LIPOPROTEIN"/>
    <property type="match status" value="1"/>
</dbReference>
<evidence type="ECO:0000256" key="4">
    <source>
        <dbReference type="ARBA" id="ARBA00022729"/>
    </source>
</evidence>
<evidence type="ECO:0000256" key="6">
    <source>
        <dbReference type="ARBA" id="ARBA00023277"/>
    </source>
</evidence>
<dbReference type="OrthoDB" id="424610at2759"/>
<gene>
    <name evidence="9" type="ORF">PROFUN_02678</name>
</gene>
<dbReference type="InterPro" id="IPR029058">
    <property type="entry name" value="AB_hydrolase_fold"/>
</dbReference>
<evidence type="ECO:0000256" key="5">
    <source>
        <dbReference type="ARBA" id="ARBA00022801"/>
    </source>
</evidence>
<reference evidence="9 10" key="1">
    <citation type="journal article" date="2018" name="Genome Biol. Evol.">
        <title>Multiple Roots of Fruiting Body Formation in Amoebozoa.</title>
        <authorList>
            <person name="Hillmann F."/>
            <person name="Forbes G."/>
            <person name="Novohradska S."/>
            <person name="Ferling I."/>
            <person name="Riege K."/>
            <person name="Groth M."/>
            <person name="Westermann M."/>
            <person name="Marz M."/>
            <person name="Spaller T."/>
            <person name="Winckler T."/>
            <person name="Schaap P."/>
            <person name="Glockner G."/>
        </authorList>
    </citation>
    <scope>NUCLEOTIDE SEQUENCE [LARGE SCALE GENOMIC DNA]</scope>
    <source>
        <strain evidence="9 10">Jena</strain>
    </source>
</reference>
<feature type="signal peptide" evidence="8">
    <location>
        <begin position="1"/>
        <end position="16"/>
    </location>
</feature>
<dbReference type="AlphaFoldDB" id="A0A2P6NVE4"/>
<keyword evidence="4 8" id="KW-0732">Signal</keyword>
<keyword evidence="3" id="KW-0858">Xylan degradation</keyword>
<keyword evidence="5" id="KW-0378">Hydrolase</keyword>
<evidence type="ECO:0000256" key="2">
    <source>
        <dbReference type="ARBA" id="ARBA00022525"/>
    </source>
</evidence>
<dbReference type="GO" id="GO:0005576">
    <property type="term" value="C:extracellular region"/>
    <property type="evidence" value="ECO:0007669"/>
    <property type="project" value="UniProtKB-SubCell"/>
</dbReference>
<keyword evidence="2" id="KW-0964">Secreted</keyword>
<name>A0A2P6NVE4_9EUKA</name>
<dbReference type="SUPFAM" id="SSF53474">
    <property type="entry name" value="alpha/beta-Hydrolases"/>
    <property type="match status" value="1"/>
</dbReference>
<evidence type="ECO:0000256" key="3">
    <source>
        <dbReference type="ARBA" id="ARBA00022651"/>
    </source>
</evidence>
<dbReference type="PANTHER" id="PTHR38050">
    <property type="match status" value="1"/>
</dbReference>
<protein>
    <submittedName>
        <fullName evidence="9">Carbohydrate esterase family 1 protein</fullName>
    </submittedName>
</protein>
<keyword evidence="10" id="KW-1185">Reference proteome</keyword>
<dbReference type="InterPro" id="IPR043595">
    <property type="entry name" value="FaeB/C/D"/>
</dbReference>
<evidence type="ECO:0000313" key="10">
    <source>
        <dbReference type="Proteomes" id="UP000241769"/>
    </source>
</evidence>
<dbReference type="EMBL" id="MDYQ01000016">
    <property type="protein sequence ID" value="PRP87941.1"/>
    <property type="molecule type" value="Genomic_DNA"/>
</dbReference>
<evidence type="ECO:0000256" key="1">
    <source>
        <dbReference type="ARBA" id="ARBA00004613"/>
    </source>
</evidence>
<comment type="subcellular location">
    <subcellularLocation>
        <location evidence="1">Secreted</location>
    </subcellularLocation>
</comment>
<evidence type="ECO:0000313" key="9">
    <source>
        <dbReference type="EMBL" id="PRP87941.1"/>
    </source>
</evidence>
<dbReference type="Gene3D" id="3.40.50.1820">
    <property type="entry name" value="alpha/beta hydrolase"/>
    <property type="match status" value="1"/>
</dbReference>
<feature type="chain" id="PRO_5015186126" evidence="8">
    <location>
        <begin position="17"/>
        <end position="327"/>
    </location>
</feature>
<accession>A0A2P6NVE4</accession>
<evidence type="ECO:0000256" key="8">
    <source>
        <dbReference type="SAM" id="SignalP"/>
    </source>
</evidence>
<organism evidence="9 10">
    <name type="scientific">Planoprotostelium fungivorum</name>
    <dbReference type="NCBI Taxonomy" id="1890364"/>
    <lineage>
        <taxon>Eukaryota</taxon>
        <taxon>Amoebozoa</taxon>
        <taxon>Evosea</taxon>
        <taxon>Variosea</taxon>
        <taxon>Cavosteliida</taxon>
        <taxon>Cavosteliaceae</taxon>
        <taxon>Planoprotostelium</taxon>
    </lineage>
</organism>
<comment type="caution">
    <text evidence="9">The sequence shown here is derived from an EMBL/GenBank/DDBJ whole genome shotgun (WGS) entry which is preliminary data.</text>
</comment>
<dbReference type="InParanoid" id="A0A2P6NVE4"/>
<dbReference type="GO" id="GO:0045493">
    <property type="term" value="P:xylan catabolic process"/>
    <property type="evidence" value="ECO:0007669"/>
    <property type="project" value="UniProtKB-KW"/>
</dbReference>
<dbReference type="PANTHER" id="PTHR38050:SF2">
    <property type="entry name" value="FERULOYL ESTERASE C-RELATED"/>
    <property type="match status" value="1"/>
</dbReference>
<keyword evidence="6" id="KW-0119">Carbohydrate metabolism</keyword>
<dbReference type="GO" id="GO:0030600">
    <property type="term" value="F:feruloyl esterase activity"/>
    <property type="evidence" value="ECO:0007669"/>
    <property type="project" value="InterPro"/>
</dbReference>
<proteinExistence type="predicted"/>
<evidence type="ECO:0000256" key="7">
    <source>
        <dbReference type="ARBA" id="ARBA00023326"/>
    </source>
</evidence>
<dbReference type="Proteomes" id="UP000241769">
    <property type="component" value="Unassembled WGS sequence"/>
</dbReference>
<sequence length="327" mass="35316">MRQPLLLFALISIVIASSGCGKAYIAKGYQRGVTKDFTLSTSGQPTRSYSVHLPPNYSKDTQGGHPLVFSFHGATQTSKIQEDISDLSANGLEINNKSFVAVYPQGVNGIKGTSAWTGAPYANSNVDDVAFVLKMMSVLTSDLCIDEDRIYATGKSNGGGFANYLACTPSTASKLAAIATASAAIYTNHAFGPNNNCNPGRGFPIIDFHGTTDDTIKYDGGRSNNADYLSSDNFFNGWGKRDNCTNPNQQTLQDGAVTIRKWSGCKNTSLVRHFKINGMDHAWPRTTLPAKCNGKPGNNDCDKTVINANDYLLPFFSQFALSTTKWN</sequence>